<dbReference type="VEuPathDB" id="ToxoDB:CSUI_005936"/>
<dbReference type="RefSeq" id="XP_067921918.1">
    <property type="nucleotide sequence ID" value="XM_068066102.1"/>
</dbReference>
<protein>
    <submittedName>
        <fullName evidence="2">Uncharacterized protein</fullName>
    </submittedName>
</protein>
<gene>
    <name evidence="2" type="ORF">CSUI_005936</name>
</gene>
<feature type="compositionally biased region" description="Basic and acidic residues" evidence="1">
    <location>
        <begin position="164"/>
        <end position="190"/>
    </location>
</feature>
<feature type="compositionally biased region" description="Basic and acidic residues" evidence="1">
    <location>
        <begin position="253"/>
        <end position="311"/>
    </location>
</feature>
<feature type="region of interest" description="Disordered" evidence="1">
    <location>
        <begin position="457"/>
        <end position="487"/>
    </location>
</feature>
<comment type="caution">
    <text evidence="2">The sequence shown here is derived from an EMBL/GenBank/DDBJ whole genome shotgun (WGS) entry which is preliminary data.</text>
</comment>
<sequence length="728" mass="80716">MPGEENCLVPMKTPPEEFLPLHPRLHAKGLGALLEEVKAKLLQSSVTTPRSEQKLTGNVMPRVCEEHKVEETRGSCLVQSGEVKPEKPVGGRHRSGKESLEKTGERRNQELSSDFSTGETCEMGNLSGCCMETRQKTQNERRRSLEEVRRNMCIFTETKGNNRGHQESDEVASGRRERNGENDDVKERQGCPEQDQVGGDVEKHSYVLPEEFLQALLPTRYSFLQSVSSLESYFCQHVYGLLSRCRALPGEAHEKVGKTKERRKEEVTPKPAAERERREERTPSHQNHDSLDKEEERKDKQEERDYKERNKPPQFKGAIRATRHLLETDAWKRAKVVWVDLDFPSLQWLLSEEATQDKIFLTPPPPTTEPFLLTRLPTVYTLGDVPTSQSFDGKGVQTEDMKKKKTELEKSSSLSSCNCNNPGGVHKAGTEITKTEGSHGETQATTAPLIEETTFDGDEYENREKKRTREACGTSDSSDGRTGESTSVVTKEGEVAYVVWKFSRQHKAHVVVLQQGDAESASRESFGGLSVDIVLASCSAVTPEGCIFGTRPSYFETDPSQRPTVMTIAHDLQILEGFTPVVTHTSPRPNAVYDFASSVPFVASSSAGEAGEQRDASSALRDAPAGVKSLSTSAPLAPCRNGVPESEIAPFCTFNCQAMSLLSEGARVINLAVSRSRAFQSLSGNSVIPQKRRKEPGPATERGMSRLAHFIATPSRSWSVYGREVDIS</sequence>
<feature type="region of interest" description="Disordered" evidence="1">
    <location>
        <begin position="80"/>
        <end position="118"/>
    </location>
</feature>
<evidence type="ECO:0000313" key="2">
    <source>
        <dbReference type="EMBL" id="PHJ20228.1"/>
    </source>
</evidence>
<dbReference type="Proteomes" id="UP000221165">
    <property type="component" value="Unassembled WGS sequence"/>
</dbReference>
<feature type="region of interest" description="Disordered" evidence="1">
    <location>
        <begin position="157"/>
        <end position="201"/>
    </location>
</feature>
<dbReference type="AlphaFoldDB" id="A0A2C6KVB5"/>
<evidence type="ECO:0000313" key="3">
    <source>
        <dbReference type="Proteomes" id="UP000221165"/>
    </source>
</evidence>
<dbReference type="GeneID" id="94429313"/>
<name>A0A2C6KVB5_9APIC</name>
<dbReference type="EMBL" id="MIGC01002944">
    <property type="protein sequence ID" value="PHJ20228.1"/>
    <property type="molecule type" value="Genomic_DNA"/>
</dbReference>
<feature type="compositionally biased region" description="Basic and acidic residues" evidence="1">
    <location>
        <begin position="460"/>
        <end position="470"/>
    </location>
</feature>
<evidence type="ECO:0000256" key="1">
    <source>
        <dbReference type="SAM" id="MobiDB-lite"/>
    </source>
</evidence>
<feature type="compositionally biased region" description="Basic and acidic residues" evidence="1">
    <location>
        <begin position="96"/>
        <end position="109"/>
    </location>
</feature>
<feature type="region of interest" description="Disordered" evidence="1">
    <location>
        <begin position="253"/>
        <end position="316"/>
    </location>
</feature>
<accession>A0A2C6KVB5</accession>
<proteinExistence type="predicted"/>
<keyword evidence="3" id="KW-1185">Reference proteome</keyword>
<organism evidence="2 3">
    <name type="scientific">Cystoisospora suis</name>
    <dbReference type="NCBI Taxonomy" id="483139"/>
    <lineage>
        <taxon>Eukaryota</taxon>
        <taxon>Sar</taxon>
        <taxon>Alveolata</taxon>
        <taxon>Apicomplexa</taxon>
        <taxon>Conoidasida</taxon>
        <taxon>Coccidia</taxon>
        <taxon>Eucoccidiorida</taxon>
        <taxon>Eimeriorina</taxon>
        <taxon>Sarcocystidae</taxon>
        <taxon>Cystoisospora</taxon>
    </lineage>
</organism>
<reference evidence="2 3" key="1">
    <citation type="journal article" date="2017" name="Int. J. Parasitol.">
        <title>The genome of the protozoan parasite Cystoisospora suis and a reverse vaccinology approach to identify vaccine candidates.</title>
        <authorList>
            <person name="Palmieri N."/>
            <person name="Shrestha A."/>
            <person name="Ruttkowski B."/>
            <person name="Beck T."/>
            <person name="Vogl C."/>
            <person name="Tomley F."/>
            <person name="Blake D.P."/>
            <person name="Joachim A."/>
        </authorList>
    </citation>
    <scope>NUCLEOTIDE SEQUENCE [LARGE SCALE GENOMIC DNA]</scope>
    <source>
        <strain evidence="2 3">Wien I</strain>
    </source>
</reference>